<reference evidence="1" key="1">
    <citation type="journal article" date="2021" name="New Phytol.">
        <title>Evolutionary innovations through gain and loss of genes in the ectomycorrhizal Boletales.</title>
        <authorList>
            <person name="Wu G."/>
            <person name="Miyauchi S."/>
            <person name="Morin E."/>
            <person name="Kuo A."/>
            <person name="Drula E."/>
            <person name="Varga T."/>
            <person name="Kohler A."/>
            <person name="Feng B."/>
            <person name="Cao Y."/>
            <person name="Lipzen A."/>
            <person name="Daum C."/>
            <person name="Hundley H."/>
            <person name="Pangilinan J."/>
            <person name="Johnson J."/>
            <person name="Barry K."/>
            <person name="LaButti K."/>
            <person name="Ng V."/>
            <person name="Ahrendt S."/>
            <person name="Min B."/>
            <person name="Choi I.G."/>
            <person name="Park H."/>
            <person name="Plett J.M."/>
            <person name="Magnuson J."/>
            <person name="Spatafora J.W."/>
            <person name="Nagy L.G."/>
            <person name="Henrissat B."/>
            <person name="Grigoriev I.V."/>
            <person name="Yang Z.L."/>
            <person name="Xu J."/>
            <person name="Martin F.M."/>
        </authorList>
    </citation>
    <scope>NUCLEOTIDE SEQUENCE</scope>
    <source>
        <strain evidence="1">KKN 215</strain>
    </source>
</reference>
<evidence type="ECO:0000313" key="2">
    <source>
        <dbReference type="Proteomes" id="UP000813824"/>
    </source>
</evidence>
<organism evidence="1 2">
    <name type="scientific">Cristinia sonorae</name>
    <dbReference type="NCBI Taxonomy" id="1940300"/>
    <lineage>
        <taxon>Eukaryota</taxon>
        <taxon>Fungi</taxon>
        <taxon>Dikarya</taxon>
        <taxon>Basidiomycota</taxon>
        <taxon>Agaricomycotina</taxon>
        <taxon>Agaricomycetes</taxon>
        <taxon>Agaricomycetidae</taxon>
        <taxon>Agaricales</taxon>
        <taxon>Pleurotineae</taxon>
        <taxon>Stephanosporaceae</taxon>
        <taxon>Cristinia</taxon>
    </lineage>
</organism>
<gene>
    <name evidence="1" type="ORF">BXZ70DRAFT_1079727</name>
</gene>
<dbReference type="OrthoDB" id="2884925at2759"/>
<name>A0A8K0UJG7_9AGAR</name>
<dbReference type="AlphaFoldDB" id="A0A8K0UJG7"/>
<sequence length="485" mass="54470">MGSRLEIATSAYEKAPISRLPPEMLAYIFLWHIWISGIPDAPFKTTKTHYRWIRITHRSRETQLHISTLALYSPWIPSLEAIIPQCTRAITLDLLVTNHELDVVSRFFPPSAPCLRELQLAQKRVGRLYWKNLSSLPSASHGRMLSFLQSFEVVYVEDIDTGFQVSYSEVVCVLHGLPLLEQLVLVSVVKALPSGIDSPPPISEHISLPKLHHIKLQGDPLVTVHLLDHLIVPPDTNIQMLLVGWDPLRSTTLPFFADALRSKVKTPIETDDLEPLCKLCIGDRTLLFFKRTPVAPAASSDVVSLSSVPQAHLSVQFFDFPNSTPALSILDAAARVGQLPSRDVKELEIQNISYFPSAWENILRTMPNVRTLRFSGTPSRDGVPQDNTIVRLLSTHTHNADMQCESLLMPHLKHVELDQIEFKGRDTMMSGEHSVIAEICEVVKEREEAGFKLELVTIKACRNVTVEDISLLRMVVGTDRDGEEK</sequence>
<protein>
    <submittedName>
        <fullName evidence="1">Uncharacterized protein</fullName>
    </submittedName>
</protein>
<comment type="caution">
    <text evidence="1">The sequence shown here is derived from an EMBL/GenBank/DDBJ whole genome shotgun (WGS) entry which is preliminary data.</text>
</comment>
<accession>A0A8K0UJG7</accession>
<keyword evidence="2" id="KW-1185">Reference proteome</keyword>
<evidence type="ECO:0000313" key="1">
    <source>
        <dbReference type="EMBL" id="KAH8091673.1"/>
    </source>
</evidence>
<proteinExistence type="predicted"/>
<dbReference type="Proteomes" id="UP000813824">
    <property type="component" value="Unassembled WGS sequence"/>
</dbReference>
<dbReference type="EMBL" id="JAEVFJ010000035">
    <property type="protein sequence ID" value="KAH8091673.1"/>
    <property type="molecule type" value="Genomic_DNA"/>
</dbReference>